<dbReference type="Proteomes" id="UP001324115">
    <property type="component" value="Unassembled WGS sequence"/>
</dbReference>
<protein>
    <submittedName>
        <fullName evidence="3">Uncharacterized protein</fullName>
    </submittedName>
</protein>
<evidence type="ECO:0000256" key="1">
    <source>
        <dbReference type="SAM" id="Phobius"/>
    </source>
</evidence>
<sequence length="114" mass="12567">MGAQKAKGGMYPVAILFVMVMLLNAYCCVGSAVIVKSNTTTVRYNGHLDLIEDDLELELEFLMNPYISRILQTEGSHPAQDALHPDSAACTNNECSKGCQKQNQFDRQCKKPGQ</sequence>
<evidence type="ECO:0000313" key="3">
    <source>
        <dbReference type="EMBL" id="KAK4602959.1"/>
    </source>
</evidence>
<keyword evidence="1" id="KW-0812">Transmembrane</keyword>
<accession>A0AAN7G647</accession>
<evidence type="ECO:0000313" key="4">
    <source>
        <dbReference type="Proteomes" id="UP001324115"/>
    </source>
</evidence>
<proteinExistence type="predicted"/>
<keyword evidence="4" id="KW-1185">Reference proteome</keyword>
<keyword evidence="1" id="KW-1133">Transmembrane helix</keyword>
<name>A0AAN7G647_QUERU</name>
<dbReference type="EMBL" id="JAXUIC010000002">
    <property type="protein sequence ID" value="KAK4602959.1"/>
    <property type="molecule type" value="Genomic_DNA"/>
</dbReference>
<reference evidence="3 4" key="1">
    <citation type="journal article" date="2023" name="G3 (Bethesda)">
        <title>A haplotype-resolved chromosome-scale genome for Quercus rubra L. provides insights into the genetics of adaptive traits for red oak species.</title>
        <authorList>
            <person name="Kapoor B."/>
            <person name="Jenkins J."/>
            <person name="Schmutz J."/>
            <person name="Zhebentyayeva T."/>
            <person name="Kuelheim C."/>
            <person name="Coggeshall M."/>
            <person name="Heim C."/>
            <person name="Lasky J.R."/>
            <person name="Leites L."/>
            <person name="Islam-Faridi N."/>
            <person name="Romero-Severson J."/>
            <person name="DeLeo V.L."/>
            <person name="Lucas S.M."/>
            <person name="Lazic D."/>
            <person name="Gailing O."/>
            <person name="Carlson J."/>
            <person name="Staton M."/>
        </authorList>
    </citation>
    <scope>NUCLEOTIDE SEQUENCE [LARGE SCALE GENOMIC DNA]</scope>
    <source>
        <strain evidence="3">Pseudo-F2</strain>
    </source>
</reference>
<feature type="transmembrane region" description="Helical" evidence="1">
    <location>
        <begin position="12"/>
        <end position="35"/>
    </location>
</feature>
<keyword evidence="1" id="KW-0472">Membrane</keyword>
<dbReference type="AlphaFoldDB" id="A0AAN7G647"/>
<dbReference type="EMBL" id="JAXUIC010000002">
    <property type="protein sequence ID" value="KAK4602958.1"/>
    <property type="molecule type" value="Genomic_DNA"/>
</dbReference>
<organism evidence="3 4">
    <name type="scientific">Quercus rubra</name>
    <name type="common">Northern red oak</name>
    <name type="synonym">Quercus borealis</name>
    <dbReference type="NCBI Taxonomy" id="3512"/>
    <lineage>
        <taxon>Eukaryota</taxon>
        <taxon>Viridiplantae</taxon>
        <taxon>Streptophyta</taxon>
        <taxon>Embryophyta</taxon>
        <taxon>Tracheophyta</taxon>
        <taxon>Spermatophyta</taxon>
        <taxon>Magnoliopsida</taxon>
        <taxon>eudicotyledons</taxon>
        <taxon>Gunneridae</taxon>
        <taxon>Pentapetalae</taxon>
        <taxon>rosids</taxon>
        <taxon>fabids</taxon>
        <taxon>Fagales</taxon>
        <taxon>Fagaceae</taxon>
        <taxon>Quercus</taxon>
    </lineage>
</organism>
<evidence type="ECO:0000313" key="2">
    <source>
        <dbReference type="EMBL" id="KAK4602958.1"/>
    </source>
</evidence>
<gene>
    <name evidence="2" type="ORF">RGQ29_011804</name>
    <name evidence="3" type="ORF">RGQ29_011805</name>
</gene>
<comment type="caution">
    <text evidence="3">The sequence shown here is derived from an EMBL/GenBank/DDBJ whole genome shotgun (WGS) entry which is preliminary data.</text>
</comment>